<sequence length="129" mass="14382">MAINRVIIEGNLTRDVEMRATASGLAVAGFTVAVNEKRKNAEGEYVDAPVFVKCSLFGTRAEKLSKYLLKGTKVTIDGKLRYSQWTKDDEKRHELSVIVDQLEFSGGKREQTGDAPAPELDLYDEDIPF</sequence>
<keyword evidence="2" id="KW-0227">DNA damage</keyword>
<dbReference type="RefSeq" id="WP_036745259.1">
    <property type="nucleotide sequence ID" value="NZ_CACRUA010000022.1"/>
</dbReference>
<dbReference type="NCBIfam" id="TIGR00621">
    <property type="entry name" value="ssb"/>
    <property type="match status" value="1"/>
</dbReference>
<evidence type="ECO:0000256" key="2">
    <source>
        <dbReference type="HAMAP-Rule" id="MF_00984"/>
    </source>
</evidence>
<dbReference type="AlphaFoldDB" id="A0A6N3DKT9"/>
<keyword evidence="1 2" id="KW-0238">DNA-binding</keyword>
<evidence type="ECO:0000256" key="1">
    <source>
        <dbReference type="ARBA" id="ARBA00023125"/>
    </source>
</evidence>
<keyword evidence="2" id="KW-0234">DNA repair</keyword>
<dbReference type="InterPro" id="IPR012340">
    <property type="entry name" value="NA-bd_OB-fold"/>
</dbReference>
<evidence type="ECO:0000256" key="3">
    <source>
        <dbReference type="PIRNR" id="PIRNR002070"/>
    </source>
</evidence>
<dbReference type="Gene3D" id="2.40.50.140">
    <property type="entry name" value="Nucleic acid-binding proteins"/>
    <property type="match status" value="1"/>
</dbReference>
<dbReference type="GO" id="GO:0009295">
    <property type="term" value="C:nucleoid"/>
    <property type="evidence" value="ECO:0007669"/>
    <property type="project" value="TreeGrafter"/>
</dbReference>
<protein>
    <recommendedName>
        <fullName evidence="2 3">Single-stranded DNA-binding protein</fullName>
        <shortName evidence="2">SSB</shortName>
    </recommendedName>
</protein>
<comment type="subunit">
    <text evidence="2">Homotetramer.</text>
</comment>
<dbReference type="GO" id="GO:0006260">
    <property type="term" value="P:DNA replication"/>
    <property type="evidence" value="ECO:0007669"/>
    <property type="project" value="UniProtKB-UniRule"/>
</dbReference>
<dbReference type="InterPro" id="IPR000424">
    <property type="entry name" value="Primosome_PriB/ssb"/>
</dbReference>
<comment type="function">
    <text evidence="2">Plays an important role in DNA replication, recombination and repair. Binds to ssDNA and to an array of partner proteins to recruit them to their sites of action during DNA metabolism.</text>
</comment>
<evidence type="ECO:0000313" key="4">
    <source>
        <dbReference type="EMBL" id="VYU27948.1"/>
    </source>
</evidence>
<dbReference type="InterPro" id="IPR011344">
    <property type="entry name" value="ssDNA-bd"/>
</dbReference>
<name>A0A6N3DKT9_CLOSY</name>
<dbReference type="HAMAP" id="MF_00984">
    <property type="entry name" value="SSB"/>
    <property type="match status" value="1"/>
</dbReference>
<dbReference type="EMBL" id="CACRUA010000022">
    <property type="protein sequence ID" value="VYU27948.1"/>
    <property type="molecule type" value="Genomic_DNA"/>
</dbReference>
<accession>A0A6N3DKT9</accession>
<reference evidence="4" key="1">
    <citation type="submission" date="2019-11" db="EMBL/GenBank/DDBJ databases">
        <authorList>
            <person name="Feng L."/>
        </authorList>
    </citation>
    <scope>NUCLEOTIDE SEQUENCE</scope>
    <source>
        <strain evidence="4">CsymbiosumLFYP84</strain>
    </source>
</reference>
<keyword evidence="2" id="KW-0233">DNA recombination</keyword>
<dbReference type="PROSITE" id="PS50935">
    <property type="entry name" value="SSB"/>
    <property type="match status" value="1"/>
</dbReference>
<keyword evidence="2" id="KW-0235">DNA replication</keyword>
<dbReference type="CDD" id="cd04496">
    <property type="entry name" value="SSB_OBF"/>
    <property type="match status" value="1"/>
</dbReference>
<gene>
    <name evidence="4" type="primary">ssb_2</name>
    <name evidence="4" type="ORF">CSLFYP84_01768</name>
</gene>
<comment type="caution">
    <text evidence="2">Lacks conserved residue(s) required for the propagation of feature annotation.</text>
</comment>
<dbReference type="PIRSF" id="PIRSF002070">
    <property type="entry name" value="SSB"/>
    <property type="match status" value="1"/>
</dbReference>
<dbReference type="SUPFAM" id="SSF50249">
    <property type="entry name" value="Nucleic acid-binding proteins"/>
    <property type="match status" value="1"/>
</dbReference>
<proteinExistence type="inferred from homology"/>
<dbReference type="GO" id="GO:0006310">
    <property type="term" value="P:DNA recombination"/>
    <property type="evidence" value="ECO:0007669"/>
    <property type="project" value="UniProtKB-UniRule"/>
</dbReference>
<organism evidence="4">
    <name type="scientific">Clostridium symbiosum</name>
    <name type="common">Bacteroides symbiosus</name>
    <dbReference type="NCBI Taxonomy" id="1512"/>
    <lineage>
        <taxon>Bacteria</taxon>
        <taxon>Bacillati</taxon>
        <taxon>Bacillota</taxon>
        <taxon>Clostridia</taxon>
        <taxon>Lachnospirales</taxon>
        <taxon>Lachnospiraceae</taxon>
        <taxon>Otoolea</taxon>
    </lineage>
</organism>
<dbReference type="PANTHER" id="PTHR10302:SF27">
    <property type="entry name" value="SINGLE-STRANDED DNA-BINDING PROTEIN"/>
    <property type="match status" value="1"/>
</dbReference>
<dbReference type="GO" id="GO:0003697">
    <property type="term" value="F:single-stranded DNA binding"/>
    <property type="evidence" value="ECO:0007669"/>
    <property type="project" value="UniProtKB-UniRule"/>
</dbReference>
<dbReference type="GO" id="GO:0006281">
    <property type="term" value="P:DNA repair"/>
    <property type="evidence" value="ECO:0007669"/>
    <property type="project" value="UniProtKB-UniRule"/>
</dbReference>
<dbReference type="PANTHER" id="PTHR10302">
    <property type="entry name" value="SINGLE-STRANDED DNA-BINDING PROTEIN"/>
    <property type="match status" value="1"/>
</dbReference>
<dbReference type="Pfam" id="PF00436">
    <property type="entry name" value="SSB"/>
    <property type="match status" value="1"/>
</dbReference>
<feature type="short sequence motif" description="Important for interaction with partner proteins" evidence="2">
    <location>
        <begin position="124"/>
        <end position="129"/>
    </location>
</feature>